<keyword evidence="2" id="KW-0255">Endonuclease</keyword>
<sequence>MQHKYGTIDLNTCYPLHYFHNNLDCIHSIPHYMVEFFDDIDKPLRVQHIKTGYPIKECRERFTMSDGDKRITVSSTHIMLATAFPNLDPRKACNLASDSKRVTVDHINDDPADSRIHNLEWMSRSDNARKGQIKATKSAHENGGKRGKAVLMCGGGYPECKFHSVSATAHFVMRARHLRYTANHDTTSGKIGEVCRGLRASAFGFTFNWVDTSIHEEVWAEYMGYRVSDHGRIMGKYGGIARQTPSRTGQKYSSVFVNGKREFVHRLVWLAFGGEIPPNMEILHDDTVPLVDNLYRNWLCDLRLGSHHENMIEFHTPVHGATPVHGNTLPPEEYYSCEIHEQATPTDELEYLLEYPPQYVQRFKASGGKGAMWVLSRRYPLNPKGDIKSTSSKKKSNKYKLLQILGFMADLGDSKFTPEYVNQIHTLL</sequence>
<dbReference type="SUPFAM" id="SSF54060">
    <property type="entry name" value="His-Me finger endonucleases"/>
    <property type="match status" value="2"/>
</dbReference>
<feature type="domain" description="HNH nuclease" evidence="1">
    <location>
        <begin position="103"/>
        <end position="129"/>
    </location>
</feature>
<name>A0A5J6VHS8_9VIRU</name>
<proteinExistence type="predicted"/>
<keyword evidence="2" id="KW-0378">Hydrolase</keyword>
<dbReference type="Gene3D" id="3.90.75.20">
    <property type="match status" value="2"/>
</dbReference>
<evidence type="ECO:0000313" key="2">
    <source>
        <dbReference type="EMBL" id="QFG73727.1"/>
    </source>
</evidence>
<protein>
    <submittedName>
        <fullName evidence="2">HNH endonuclease</fullName>
    </submittedName>
</protein>
<dbReference type="InterPro" id="IPR044925">
    <property type="entry name" value="His-Me_finger_sf"/>
</dbReference>
<dbReference type="GO" id="GO:0004519">
    <property type="term" value="F:endonuclease activity"/>
    <property type="evidence" value="ECO:0007669"/>
    <property type="project" value="UniProtKB-KW"/>
</dbReference>
<keyword evidence="2" id="KW-0540">Nuclease</keyword>
<organism evidence="2">
    <name type="scientific">Megaviridae environmental sample</name>
    <dbReference type="NCBI Taxonomy" id="1737588"/>
    <lineage>
        <taxon>Viruses</taxon>
        <taxon>Varidnaviria</taxon>
        <taxon>Bamfordvirae</taxon>
        <taxon>Nucleocytoviricota</taxon>
        <taxon>Megaviricetes</taxon>
        <taxon>Imitervirales</taxon>
        <taxon>Mimiviridae</taxon>
        <taxon>environmental samples</taxon>
    </lineage>
</organism>
<reference evidence="2" key="1">
    <citation type="journal article" date="2019" name="Philos. Trans. R. Soc. Lond., B, Biol. Sci.">
        <title>Targeted metagenomic recovery of four divergent viruses reveals shared and distinctive characteristics of giant viruses of marine eukaryotes.</title>
        <authorList>
            <person name="Needham D.M."/>
            <person name="Poirier C."/>
            <person name="Hehenberger E."/>
            <person name="Jimenez V."/>
            <person name="Swalwell J.E."/>
            <person name="Santoro A.E."/>
            <person name="Worden A.Z."/>
        </authorList>
    </citation>
    <scope>NUCLEOTIDE SEQUENCE</scope>
    <source>
        <strain evidence="2">OPacV-662</strain>
    </source>
</reference>
<accession>A0A5J6VHS8</accession>
<dbReference type="InterPro" id="IPR003615">
    <property type="entry name" value="HNH_nuc"/>
</dbReference>
<dbReference type="EMBL" id="MN448270">
    <property type="protein sequence ID" value="QFG73727.1"/>
    <property type="molecule type" value="Genomic_DNA"/>
</dbReference>
<evidence type="ECO:0000259" key="1">
    <source>
        <dbReference type="Pfam" id="PF13392"/>
    </source>
</evidence>
<dbReference type="Pfam" id="PF13392">
    <property type="entry name" value="HNH_3"/>
    <property type="match status" value="1"/>
</dbReference>